<feature type="region of interest" description="Disordered" evidence="1">
    <location>
        <begin position="189"/>
        <end position="217"/>
    </location>
</feature>
<feature type="region of interest" description="Disordered" evidence="1">
    <location>
        <begin position="675"/>
        <end position="719"/>
    </location>
</feature>
<comment type="caution">
    <text evidence="2">The sequence shown here is derived from an EMBL/GenBank/DDBJ whole genome shotgun (WGS) entry which is preliminary data.</text>
</comment>
<evidence type="ECO:0000313" key="3">
    <source>
        <dbReference type="Proteomes" id="UP001430356"/>
    </source>
</evidence>
<organism evidence="2 3">
    <name type="scientific">Novymonas esmeraldas</name>
    <dbReference type="NCBI Taxonomy" id="1808958"/>
    <lineage>
        <taxon>Eukaryota</taxon>
        <taxon>Discoba</taxon>
        <taxon>Euglenozoa</taxon>
        <taxon>Kinetoplastea</taxon>
        <taxon>Metakinetoplastina</taxon>
        <taxon>Trypanosomatida</taxon>
        <taxon>Trypanosomatidae</taxon>
        <taxon>Novymonas</taxon>
    </lineage>
</organism>
<feature type="compositionally biased region" description="Low complexity" evidence="1">
    <location>
        <begin position="45"/>
        <end position="54"/>
    </location>
</feature>
<feature type="compositionally biased region" description="Basic residues" evidence="1">
    <location>
        <begin position="112"/>
        <end position="123"/>
    </location>
</feature>
<proteinExistence type="predicted"/>
<dbReference type="AlphaFoldDB" id="A0AAW0F657"/>
<gene>
    <name evidence="2" type="ORF">NESM_000276900</name>
</gene>
<feature type="compositionally biased region" description="Basic residues" evidence="1">
    <location>
        <begin position="678"/>
        <end position="690"/>
    </location>
</feature>
<keyword evidence="3" id="KW-1185">Reference proteome</keyword>
<evidence type="ECO:0000256" key="1">
    <source>
        <dbReference type="SAM" id="MobiDB-lite"/>
    </source>
</evidence>
<evidence type="ECO:0000313" key="2">
    <source>
        <dbReference type="EMBL" id="KAK7202082.1"/>
    </source>
</evidence>
<protein>
    <submittedName>
        <fullName evidence="2">Uncharacterized protein</fullName>
    </submittedName>
</protein>
<feature type="region of interest" description="Disordered" evidence="1">
    <location>
        <begin position="80"/>
        <end position="149"/>
    </location>
</feature>
<name>A0AAW0F657_9TRYP</name>
<accession>A0AAW0F657</accession>
<sequence>MSADPASLRRSPNTRDDLHTRQGATADLAHSAAPQHRQRTRSRRAATTTTGCCDTDARSVGAAHAEAAWVSDDTLSREVIDNRNGGGGTAHGLSHSLWSPRGATRSSSGAAPHHHRHERRRRRASVDQPTHPPASTAAAAASQAPLRPAGTAPAPLSALLHLYCDPACGDDEAWRRRLLAVPSETHAADAAADVDAGPRRTRCRREVTPPPPSPPRRWCRDPLQRLLADHPADAAACLSFSLGLVATLEAMRVSPPPPLPTEVLKAVAAATAMDAERLVHACSEAWSTTTAAAAGSTAAPLQTTCACGCVVGGQLLDPALYSFHLGYYHRCHRRRSSLWPPPLPSSLGVESGAAAVVSAVAPVEAQRERVAFAEAVAEQQRWWRHLSVGSSAAHTSATGIDVPSTALLPLLAVDTLARFVSASSMRRSSALARRRRRWRRLWRWAPSQESCGGAATTTTTTTASPADAYGAFCNETERLWATVACVLLSWKQLESCASAQLFAPRLMVLQALPQPPPPDVAAASASPLARVAAALRLPTAAVACMLVQAPPQHLTASAAPVGFDGGAGRLALARLRVHLLSMESHAAASTQLRDMEAFVHGELDGAIAQLPLWCAVAVEVVQMHAEHSGCSGGGGGGGDVAAWPALHPHRVRQVVLLAVRLMSLVNSCAAAAAATRQVRPHHRSKRRGRTRLPPPPSPRHGGGRRRGGGGAAVAEASSASPSLSAASLEELSDTMTRHPLFGVAVAVVGARLPLLWAGMCVAPQSMSAATAATTGGVDSAVVAELRRLVQRVHAWLQEAEGQ</sequence>
<feature type="region of interest" description="Disordered" evidence="1">
    <location>
        <begin position="1"/>
        <end position="55"/>
    </location>
</feature>
<feature type="compositionally biased region" description="Low complexity" evidence="1">
    <location>
        <begin position="133"/>
        <end position="149"/>
    </location>
</feature>
<dbReference type="EMBL" id="JAECZO010000024">
    <property type="protein sequence ID" value="KAK7202082.1"/>
    <property type="molecule type" value="Genomic_DNA"/>
</dbReference>
<reference evidence="2 3" key="1">
    <citation type="journal article" date="2021" name="MBio">
        <title>A New Model Trypanosomatid, Novymonas esmeraldas: Genomic Perception of Its 'Candidatus Pandoraea novymonadis' Endosymbiont.</title>
        <authorList>
            <person name="Zakharova A."/>
            <person name="Saura A."/>
            <person name="Butenko A."/>
            <person name="Podesvova L."/>
            <person name="Warmusova S."/>
            <person name="Kostygov A.Y."/>
            <person name="Nenarokova A."/>
            <person name="Lukes J."/>
            <person name="Opperdoes F.R."/>
            <person name="Yurchenko V."/>
        </authorList>
    </citation>
    <scope>NUCLEOTIDE SEQUENCE [LARGE SCALE GENOMIC DNA]</scope>
    <source>
        <strain evidence="2 3">E262AT.01</strain>
    </source>
</reference>
<dbReference type="Proteomes" id="UP001430356">
    <property type="component" value="Unassembled WGS sequence"/>
</dbReference>